<evidence type="ECO:0000313" key="1">
    <source>
        <dbReference type="EMBL" id="GFH50297.1"/>
    </source>
</evidence>
<dbReference type="PANTHER" id="PTHR45661:SF3">
    <property type="entry name" value="IG-LIKE DOMAIN-CONTAINING PROTEIN"/>
    <property type="match status" value="1"/>
</dbReference>
<gene>
    <name evidence="1" type="ORF">CTEN210_06773</name>
</gene>
<dbReference type="Gene3D" id="3.80.10.10">
    <property type="entry name" value="Ribonuclease Inhibitor"/>
    <property type="match status" value="1"/>
</dbReference>
<sequence length="263" mass="30325">MRVQTEEWRRFIPGSRMYKGKKTLFYNGEILYVFAGEGYRIYSQEERNSWEVIVVLPGVEVIPELNFRGCENLERVIMSDTVQRIEDEAFSDCESLVFVKLSRNLEYIGGYAFYDCTSLISMFIPPSCTEIDKGAFDGCTMLSIFNVAQQTQIGERVFANTALIRASPSEQSRYYNHGAVNEWVKNINQGEEYKLHRACSSFNPLEEIIYEIVKRKGPSALQKKNEIGLTAFDYLEANPFANIEIDQRVLLKRYVLEMMGETV</sequence>
<dbReference type="SUPFAM" id="SSF52058">
    <property type="entry name" value="L domain-like"/>
    <property type="match status" value="1"/>
</dbReference>
<name>A0AAD3H4I2_9STRA</name>
<dbReference type="Proteomes" id="UP001054902">
    <property type="component" value="Unassembled WGS sequence"/>
</dbReference>
<dbReference type="InterPro" id="IPR026906">
    <property type="entry name" value="LRR_5"/>
</dbReference>
<organism evidence="1 2">
    <name type="scientific">Chaetoceros tenuissimus</name>
    <dbReference type="NCBI Taxonomy" id="426638"/>
    <lineage>
        <taxon>Eukaryota</taxon>
        <taxon>Sar</taxon>
        <taxon>Stramenopiles</taxon>
        <taxon>Ochrophyta</taxon>
        <taxon>Bacillariophyta</taxon>
        <taxon>Coscinodiscophyceae</taxon>
        <taxon>Chaetocerotophycidae</taxon>
        <taxon>Chaetocerotales</taxon>
        <taxon>Chaetocerotaceae</taxon>
        <taxon>Chaetoceros</taxon>
    </lineage>
</organism>
<evidence type="ECO:0000313" key="2">
    <source>
        <dbReference type="Proteomes" id="UP001054902"/>
    </source>
</evidence>
<dbReference type="Pfam" id="PF13306">
    <property type="entry name" value="LRR_5"/>
    <property type="match status" value="1"/>
</dbReference>
<dbReference type="EMBL" id="BLLK01000038">
    <property type="protein sequence ID" value="GFH50297.1"/>
    <property type="molecule type" value="Genomic_DNA"/>
</dbReference>
<dbReference type="PANTHER" id="PTHR45661">
    <property type="entry name" value="SURFACE ANTIGEN"/>
    <property type="match status" value="1"/>
</dbReference>
<comment type="caution">
    <text evidence="1">The sequence shown here is derived from an EMBL/GenBank/DDBJ whole genome shotgun (WGS) entry which is preliminary data.</text>
</comment>
<protein>
    <submittedName>
        <fullName evidence="1">Leucine-rich repeat domain-containing protein</fullName>
    </submittedName>
</protein>
<proteinExistence type="predicted"/>
<dbReference type="InterPro" id="IPR032675">
    <property type="entry name" value="LRR_dom_sf"/>
</dbReference>
<accession>A0AAD3H4I2</accession>
<dbReference type="InterPro" id="IPR053139">
    <property type="entry name" value="Surface_bspA-like"/>
</dbReference>
<dbReference type="AlphaFoldDB" id="A0AAD3H4I2"/>
<reference evidence="1 2" key="1">
    <citation type="journal article" date="2021" name="Sci. Rep.">
        <title>The genome of the diatom Chaetoceros tenuissimus carries an ancient integrated fragment of an extant virus.</title>
        <authorList>
            <person name="Hongo Y."/>
            <person name="Kimura K."/>
            <person name="Takaki Y."/>
            <person name="Yoshida Y."/>
            <person name="Baba S."/>
            <person name="Kobayashi G."/>
            <person name="Nagasaki K."/>
            <person name="Hano T."/>
            <person name="Tomaru Y."/>
        </authorList>
    </citation>
    <scope>NUCLEOTIDE SEQUENCE [LARGE SCALE GENOMIC DNA]</scope>
    <source>
        <strain evidence="1 2">NIES-3715</strain>
    </source>
</reference>
<keyword evidence="2" id="KW-1185">Reference proteome</keyword>